<name>A0A2P8A7T4_9PEZI</name>
<evidence type="ECO:0000256" key="1">
    <source>
        <dbReference type="ARBA" id="ARBA00008325"/>
    </source>
</evidence>
<feature type="region of interest" description="Disordered" evidence="3">
    <location>
        <begin position="81"/>
        <end position="102"/>
    </location>
</feature>
<reference evidence="4 5" key="1">
    <citation type="submission" date="2017-05" db="EMBL/GenBank/DDBJ databases">
        <title>Draft genome sequence of Elsinoe australis.</title>
        <authorList>
            <person name="Cheng Q."/>
        </authorList>
    </citation>
    <scope>NUCLEOTIDE SEQUENCE [LARGE SCALE GENOMIC DNA]</scope>
    <source>
        <strain evidence="4 5">NL1</strain>
    </source>
</reference>
<dbReference type="PANTHER" id="PTHR28023:SF1">
    <property type="entry name" value="UPF0357 PROTEIN YCL012C"/>
    <property type="match status" value="1"/>
</dbReference>
<comment type="similarity">
    <text evidence="1">Belongs to the UPF0357 family.</text>
</comment>
<protein>
    <submittedName>
        <fullName evidence="4">Uncharacterized protein</fullName>
    </submittedName>
</protein>
<evidence type="ECO:0000313" key="4">
    <source>
        <dbReference type="EMBL" id="PSK56518.1"/>
    </source>
</evidence>
<feature type="compositionally biased region" description="Basic and acidic residues" evidence="3">
    <location>
        <begin position="91"/>
        <end position="102"/>
    </location>
</feature>
<sequence length="151" mass="17519">MAYLHYYVSFLFLITATVLYYTRALWLPHAPPIPYLTAPGPVPDWLFNLISRRTSSFHSTRYTPVPASFRDDAETGLSSSNFDLADNIEGGDARQGLDEQGKEEVRRIMKERRVTFDEARRLYVEERFGRNDIGRDGRPKDPKAVMFDRLR</sequence>
<comment type="caution">
    <text evidence="4">The sequence shown here is derived from an EMBL/GenBank/DDBJ whole genome shotgun (WGS) entry which is preliminary data.</text>
</comment>
<dbReference type="EMBL" id="NHZQ01000060">
    <property type="protein sequence ID" value="PSK56518.1"/>
    <property type="molecule type" value="Genomic_DNA"/>
</dbReference>
<keyword evidence="5" id="KW-1185">Reference proteome</keyword>
<evidence type="ECO:0000256" key="2">
    <source>
        <dbReference type="ARBA" id="ARBA00022729"/>
    </source>
</evidence>
<accession>A0A2P8A7T4</accession>
<dbReference type="Proteomes" id="UP000243723">
    <property type="component" value="Unassembled WGS sequence"/>
</dbReference>
<organism evidence="4 5">
    <name type="scientific">Elsinoe australis</name>
    <dbReference type="NCBI Taxonomy" id="40998"/>
    <lineage>
        <taxon>Eukaryota</taxon>
        <taxon>Fungi</taxon>
        <taxon>Dikarya</taxon>
        <taxon>Ascomycota</taxon>
        <taxon>Pezizomycotina</taxon>
        <taxon>Dothideomycetes</taxon>
        <taxon>Dothideomycetidae</taxon>
        <taxon>Myriangiales</taxon>
        <taxon>Elsinoaceae</taxon>
        <taxon>Elsinoe</taxon>
    </lineage>
</organism>
<dbReference type="Pfam" id="PF09435">
    <property type="entry name" value="DUF2015"/>
    <property type="match status" value="1"/>
</dbReference>
<dbReference type="InterPro" id="IPR018559">
    <property type="entry name" value="DUF2015"/>
</dbReference>
<dbReference type="AlphaFoldDB" id="A0A2P8A7T4"/>
<feature type="region of interest" description="Disordered" evidence="3">
    <location>
        <begin position="131"/>
        <end position="151"/>
    </location>
</feature>
<evidence type="ECO:0000313" key="5">
    <source>
        <dbReference type="Proteomes" id="UP000243723"/>
    </source>
</evidence>
<gene>
    <name evidence="4" type="ORF">B9Z65_6142</name>
</gene>
<keyword evidence="2" id="KW-0732">Signal</keyword>
<dbReference type="PANTHER" id="PTHR28023">
    <property type="entry name" value="UPF0357 PROTEIN YCL012C"/>
    <property type="match status" value="1"/>
</dbReference>
<evidence type="ECO:0000256" key="3">
    <source>
        <dbReference type="SAM" id="MobiDB-lite"/>
    </source>
</evidence>
<proteinExistence type="inferred from homology"/>
<dbReference type="OrthoDB" id="447314at2759"/>